<comment type="caution">
    <text evidence="12">The sequence shown here is derived from an EMBL/GenBank/DDBJ whole genome shotgun (WGS) entry which is preliminary data.</text>
</comment>
<evidence type="ECO:0000256" key="8">
    <source>
        <dbReference type="ARBA" id="ARBA00023277"/>
    </source>
</evidence>
<feature type="domain" description="Galactose-1-phosphate uridyl transferase C-terminal" evidence="11">
    <location>
        <begin position="271"/>
        <end position="444"/>
    </location>
</feature>
<evidence type="ECO:0000256" key="9">
    <source>
        <dbReference type="HAMAP-Rule" id="MF_00571"/>
    </source>
</evidence>
<evidence type="ECO:0000313" key="13">
    <source>
        <dbReference type="Proteomes" id="UP000004226"/>
    </source>
</evidence>
<keyword evidence="13" id="KW-1185">Reference proteome</keyword>
<evidence type="ECO:0000256" key="7">
    <source>
        <dbReference type="ARBA" id="ARBA00023144"/>
    </source>
</evidence>
<evidence type="ECO:0000313" key="12">
    <source>
        <dbReference type="EMBL" id="EEY36142.1"/>
    </source>
</evidence>
<dbReference type="InterPro" id="IPR005850">
    <property type="entry name" value="GalP_Utransf_C"/>
</dbReference>
<feature type="domain" description="Galactose-1-phosphate uridyl transferase N-terminal" evidence="10">
    <location>
        <begin position="71"/>
        <end position="255"/>
    </location>
</feature>
<dbReference type="GO" id="GO:0005737">
    <property type="term" value="C:cytoplasm"/>
    <property type="evidence" value="ECO:0007669"/>
    <property type="project" value="UniProtKB-SubCell"/>
</dbReference>
<evidence type="ECO:0000256" key="3">
    <source>
        <dbReference type="ARBA" id="ARBA00008706"/>
    </source>
</evidence>
<keyword evidence="8 9" id="KW-0119">Carbohydrate metabolism</keyword>
<comment type="pathway">
    <text evidence="9">Carbohydrate metabolism; galactose metabolism.</text>
</comment>
<dbReference type="EC" id="2.7.7.12" evidence="9"/>
<keyword evidence="4 9" id="KW-0963">Cytoplasm</keyword>
<gene>
    <name evidence="9" type="primary">galT</name>
    <name evidence="12" type="ORF">HMPREF0554_1560</name>
</gene>
<dbReference type="EMBL" id="ADAD01000007">
    <property type="protein sequence ID" value="EEY36142.1"/>
    <property type="molecule type" value="Genomic_DNA"/>
</dbReference>
<dbReference type="InterPro" id="IPR005849">
    <property type="entry name" value="GalP_Utransf_N"/>
</dbReference>
<dbReference type="PANTHER" id="PTHR39191:SF1">
    <property type="entry name" value="DUF4922 DOMAIN-CONTAINING PROTEIN"/>
    <property type="match status" value="1"/>
</dbReference>
<dbReference type="Pfam" id="PF02744">
    <property type="entry name" value="GalP_UDP_tr_C"/>
    <property type="match status" value="1"/>
</dbReference>
<sequence length="541" mass="63389">MGNEQKILKSDVKSMDIYAEIEKLVEYSVKNGFVNEEDRILITNLIAGAIELDTYREFSEEEKENIKKETENVAYPSEILDNIVKWAGVNGKLKSDTVTFQDLMNSKIMGQIVPRTSEVRKEFWDKYDNYGIDKATEFFYGLSKKSNYIRMDRISKNIHWNYENNYGNLEITVNLSKPEKDPREIAMAKDKVSSNYPKGLLDKENEGYMGRIDHPGRQNLRTVRLNLTNEYWYFQYSPYTYYNEHSIVFSHEHRPMKIDKPTFQRLLEFVTIFPHYFIGSNADLPIVGGSILSHDHFQAGRHVFPMEKARIKEKIVFNGFEDVEAGILNWPLSVIRINGEKKRLVELADKILKKWIDYNEEKLDIYSHTKGERHNTITPIARFKDGKYELDLVLRNNLTNKSHPLGIFHPHDEHHNIKKENIGLIEVMGLAILPGRLKEETAQIKEIITKVRNSEEFKNTGNYEKCYEEMDKNESLKKHTKWLKHYLEGHKIKHLIEESPDVFIENAIGETFSRVLEDCGVFKNNEIGEKGFFKFIRKVNE</sequence>
<dbReference type="AlphaFoldDB" id="D0GID2"/>
<evidence type="ECO:0000259" key="11">
    <source>
        <dbReference type="Pfam" id="PF02744"/>
    </source>
</evidence>
<keyword evidence="5 9" id="KW-0808">Transferase</keyword>
<dbReference type="PANTHER" id="PTHR39191">
    <property type="entry name" value="GALACTOSE-1-PHOSPHATE URIDYLYLTRANSFERASE"/>
    <property type="match status" value="1"/>
</dbReference>
<dbReference type="NCBIfam" id="NF003629">
    <property type="entry name" value="PRK05270.1-2"/>
    <property type="match status" value="1"/>
</dbReference>
<evidence type="ECO:0000256" key="6">
    <source>
        <dbReference type="ARBA" id="ARBA00022695"/>
    </source>
</evidence>
<dbReference type="Proteomes" id="UP000004226">
    <property type="component" value="Unassembled WGS sequence"/>
</dbReference>
<keyword evidence="7 9" id="KW-0299">Galactose metabolism</keyword>
<dbReference type="HAMAP" id="MF_00571">
    <property type="entry name" value="GalP_UDP_trans"/>
    <property type="match status" value="1"/>
</dbReference>
<keyword evidence="6 9" id="KW-0548">Nucleotidyltransferase</keyword>
<organism evidence="12 13">
    <name type="scientific">Pseudoleptotrichia goodfellowii F0264</name>
    <dbReference type="NCBI Taxonomy" id="596323"/>
    <lineage>
        <taxon>Bacteria</taxon>
        <taxon>Fusobacteriati</taxon>
        <taxon>Fusobacteriota</taxon>
        <taxon>Fusobacteriia</taxon>
        <taxon>Fusobacteriales</taxon>
        <taxon>Leptotrichiaceae</taxon>
        <taxon>Pseudoleptotrichia</taxon>
    </lineage>
</organism>
<proteinExistence type="inferred from homology"/>
<evidence type="ECO:0000256" key="5">
    <source>
        <dbReference type="ARBA" id="ARBA00022679"/>
    </source>
</evidence>
<name>D0GID2_9FUSO</name>
<reference evidence="12 13" key="1">
    <citation type="submission" date="2009-10" db="EMBL/GenBank/DDBJ databases">
        <authorList>
            <person name="Harkins D.M."/>
            <person name="Madupu R."/>
            <person name="Durkin A.S."/>
            <person name="Torralba M."/>
            <person name="Methe B."/>
            <person name="Sutton G.G."/>
            <person name="Strausberg R.L."/>
            <person name="Nelson K.E."/>
        </authorList>
    </citation>
    <scope>NUCLEOTIDE SEQUENCE [LARGE SCALE GENOMIC DNA]</scope>
    <source>
        <strain evidence="12 13">F0264</strain>
    </source>
</reference>
<dbReference type="InterPro" id="IPR000766">
    <property type="entry name" value="GalP_uridyl_Trfase_II"/>
</dbReference>
<accession>D0GID2</accession>
<dbReference type="UniPathway" id="UPA00214"/>
<dbReference type="eggNOG" id="COG4468">
    <property type="taxonomic scope" value="Bacteria"/>
</dbReference>
<dbReference type="GO" id="GO:0006012">
    <property type="term" value="P:galactose metabolic process"/>
    <property type="evidence" value="ECO:0007669"/>
    <property type="project" value="UniProtKB-UniRule"/>
</dbReference>
<protein>
    <recommendedName>
        <fullName evidence="9">Galactose-1-phosphate uridylyltransferase</fullName>
        <shortName evidence="9">Gal-1-P uridylyltransferase</shortName>
        <ecNumber evidence="9">2.7.7.12</ecNumber>
    </recommendedName>
    <alternativeName>
        <fullName evidence="9">UDP-glucose--hexose-1-phosphate uridylyltransferase</fullName>
    </alternativeName>
</protein>
<evidence type="ECO:0000259" key="10">
    <source>
        <dbReference type="Pfam" id="PF01087"/>
    </source>
</evidence>
<dbReference type="PIRSF" id="PIRSF006005">
    <property type="entry name" value="GalT_BS"/>
    <property type="match status" value="1"/>
</dbReference>
<comment type="similarity">
    <text evidence="3 9">Belongs to the galactose-1-phosphate uridylyltransferase type 2 family.</text>
</comment>
<dbReference type="GO" id="GO:0008108">
    <property type="term" value="F:UDP-glucose:hexose-1-phosphate uridylyltransferase activity"/>
    <property type="evidence" value="ECO:0007669"/>
    <property type="project" value="UniProtKB-UniRule"/>
</dbReference>
<evidence type="ECO:0000256" key="1">
    <source>
        <dbReference type="ARBA" id="ARBA00001107"/>
    </source>
</evidence>
<comment type="subcellular location">
    <subcellularLocation>
        <location evidence="2 9">Cytoplasm</location>
    </subcellularLocation>
</comment>
<evidence type="ECO:0000256" key="2">
    <source>
        <dbReference type="ARBA" id="ARBA00004496"/>
    </source>
</evidence>
<dbReference type="Pfam" id="PF01087">
    <property type="entry name" value="GalP_UDP_transf"/>
    <property type="match status" value="1"/>
</dbReference>
<dbReference type="InterPro" id="IPR023425">
    <property type="entry name" value="GalP_uridyl_Trfase_II_CS"/>
</dbReference>
<comment type="catalytic activity">
    <reaction evidence="1 9">
        <text>alpha-D-galactose 1-phosphate + UDP-alpha-D-glucose = alpha-D-glucose 1-phosphate + UDP-alpha-D-galactose</text>
        <dbReference type="Rhea" id="RHEA:13989"/>
        <dbReference type="ChEBI" id="CHEBI:58336"/>
        <dbReference type="ChEBI" id="CHEBI:58601"/>
        <dbReference type="ChEBI" id="CHEBI:58885"/>
        <dbReference type="ChEBI" id="CHEBI:66914"/>
        <dbReference type="EC" id="2.7.7.12"/>
    </reaction>
</comment>
<evidence type="ECO:0000256" key="4">
    <source>
        <dbReference type="ARBA" id="ARBA00022490"/>
    </source>
</evidence>
<dbReference type="PROSITE" id="PS01163">
    <property type="entry name" value="GAL_P_UDP_TRANSF_II"/>
    <property type="match status" value="1"/>
</dbReference>